<protein>
    <submittedName>
        <fullName evidence="1">Uncharacterized protein</fullName>
    </submittedName>
</protein>
<proteinExistence type="predicted"/>
<name>A0A0A9DZ44_ARUDO</name>
<accession>A0A0A9DZ44</accession>
<dbReference type="AlphaFoldDB" id="A0A0A9DZ44"/>
<dbReference type="EMBL" id="GBRH01204061">
    <property type="protein sequence ID" value="JAD93834.1"/>
    <property type="molecule type" value="Transcribed_RNA"/>
</dbReference>
<reference evidence="1" key="1">
    <citation type="submission" date="2014-09" db="EMBL/GenBank/DDBJ databases">
        <authorList>
            <person name="Magalhaes I.L.F."/>
            <person name="Oliveira U."/>
            <person name="Santos F.R."/>
            <person name="Vidigal T.H.D.A."/>
            <person name="Brescovit A.D."/>
            <person name="Santos A.J."/>
        </authorList>
    </citation>
    <scope>NUCLEOTIDE SEQUENCE</scope>
    <source>
        <tissue evidence="1">Shoot tissue taken approximately 20 cm above the soil surface</tissue>
    </source>
</reference>
<sequence length="57" mass="6698">MDAHRNKHLVKMHGNCSKNKTSTDMIEVRNRTKKCSGAYHLYYFRHCQCSQTHNSSL</sequence>
<evidence type="ECO:0000313" key="1">
    <source>
        <dbReference type="EMBL" id="JAD93834.1"/>
    </source>
</evidence>
<reference evidence="1" key="2">
    <citation type="journal article" date="2015" name="Data Brief">
        <title>Shoot transcriptome of the giant reed, Arundo donax.</title>
        <authorList>
            <person name="Barrero R.A."/>
            <person name="Guerrero F.D."/>
            <person name="Moolhuijzen P."/>
            <person name="Goolsby J.A."/>
            <person name="Tidwell J."/>
            <person name="Bellgard S.E."/>
            <person name="Bellgard M.I."/>
        </authorList>
    </citation>
    <scope>NUCLEOTIDE SEQUENCE</scope>
    <source>
        <tissue evidence="1">Shoot tissue taken approximately 20 cm above the soil surface</tissue>
    </source>
</reference>
<organism evidence="1">
    <name type="scientific">Arundo donax</name>
    <name type="common">Giant reed</name>
    <name type="synonym">Donax arundinaceus</name>
    <dbReference type="NCBI Taxonomy" id="35708"/>
    <lineage>
        <taxon>Eukaryota</taxon>
        <taxon>Viridiplantae</taxon>
        <taxon>Streptophyta</taxon>
        <taxon>Embryophyta</taxon>
        <taxon>Tracheophyta</taxon>
        <taxon>Spermatophyta</taxon>
        <taxon>Magnoliopsida</taxon>
        <taxon>Liliopsida</taxon>
        <taxon>Poales</taxon>
        <taxon>Poaceae</taxon>
        <taxon>PACMAD clade</taxon>
        <taxon>Arundinoideae</taxon>
        <taxon>Arundineae</taxon>
        <taxon>Arundo</taxon>
    </lineage>
</organism>